<proteinExistence type="predicted"/>
<name>A0AAN9VEE7_9ORTH</name>
<keyword evidence="1" id="KW-0812">Transmembrane</keyword>
<evidence type="ECO:0000313" key="2">
    <source>
        <dbReference type="EMBL" id="KAK7862238.1"/>
    </source>
</evidence>
<evidence type="ECO:0000313" key="3">
    <source>
        <dbReference type="Proteomes" id="UP001378592"/>
    </source>
</evidence>
<protein>
    <submittedName>
        <fullName evidence="2">Uncharacterized protein</fullName>
    </submittedName>
</protein>
<dbReference type="EMBL" id="JAZDUA010000286">
    <property type="protein sequence ID" value="KAK7862238.1"/>
    <property type="molecule type" value="Genomic_DNA"/>
</dbReference>
<evidence type="ECO:0000256" key="1">
    <source>
        <dbReference type="SAM" id="Phobius"/>
    </source>
</evidence>
<keyword evidence="1" id="KW-1133">Transmembrane helix</keyword>
<gene>
    <name evidence="2" type="ORF">R5R35_011131</name>
</gene>
<accession>A0AAN9VEE7</accession>
<dbReference type="Proteomes" id="UP001378592">
    <property type="component" value="Unassembled WGS sequence"/>
</dbReference>
<organism evidence="2 3">
    <name type="scientific">Gryllus longicercus</name>
    <dbReference type="NCBI Taxonomy" id="2509291"/>
    <lineage>
        <taxon>Eukaryota</taxon>
        <taxon>Metazoa</taxon>
        <taxon>Ecdysozoa</taxon>
        <taxon>Arthropoda</taxon>
        <taxon>Hexapoda</taxon>
        <taxon>Insecta</taxon>
        <taxon>Pterygota</taxon>
        <taxon>Neoptera</taxon>
        <taxon>Polyneoptera</taxon>
        <taxon>Orthoptera</taxon>
        <taxon>Ensifera</taxon>
        <taxon>Gryllidea</taxon>
        <taxon>Grylloidea</taxon>
        <taxon>Gryllidae</taxon>
        <taxon>Gryllinae</taxon>
        <taxon>Gryllus</taxon>
    </lineage>
</organism>
<feature type="transmembrane region" description="Helical" evidence="1">
    <location>
        <begin position="20"/>
        <end position="46"/>
    </location>
</feature>
<keyword evidence="3" id="KW-1185">Reference proteome</keyword>
<keyword evidence="1" id="KW-0472">Membrane</keyword>
<comment type="caution">
    <text evidence="2">The sequence shown here is derived from an EMBL/GenBank/DDBJ whole genome shotgun (WGS) entry which is preliminary data.</text>
</comment>
<sequence>MCCGQFSEADNAPLVRLLSLVPAATVAAVPAFQLVSFPATFGSLLLDHNWNVKRGFESVSSRQRDSVPYWRTCYPARGTFIFISHLEFNDSEARSEFEI</sequence>
<reference evidence="2 3" key="1">
    <citation type="submission" date="2024-03" db="EMBL/GenBank/DDBJ databases">
        <title>The genome assembly and annotation of the cricket Gryllus longicercus Weissman &amp; Gray.</title>
        <authorList>
            <person name="Szrajer S."/>
            <person name="Gray D."/>
            <person name="Ylla G."/>
        </authorList>
    </citation>
    <scope>NUCLEOTIDE SEQUENCE [LARGE SCALE GENOMIC DNA]</scope>
    <source>
        <strain evidence="2">DAG 2021-001</strain>
        <tissue evidence="2">Whole body minus gut</tissue>
    </source>
</reference>
<dbReference type="AlphaFoldDB" id="A0AAN9VEE7"/>